<comment type="caution">
    <text evidence="1">The sequence shown here is derived from an EMBL/GenBank/DDBJ whole genome shotgun (WGS) entry which is preliminary data.</text>
</comment>
<dbReference type="Proteomes" id="UP000309673">
    <property type="component" value="Unassembled WGS sequence"/>
</dbReference>
<accession>A0A4U0FE62</accession>
<gene>
    <name evidence="1" type="ORF">E5161_06830</name>
</gene>
<dbReference type="OrthoDB" id="4427130at2"/>
<evidence type="ECO:0000313" key="1">
    <source>
        <dbReference type="EMBL" id="TJY42564.1"/>
    </source>
</evidence>
<evidence type="ECO:0008006" key="3">
    <source>
        <dbReference type="Google" id="ProtNLM"/>
    </source>
</evidence>
<keyword evidence="2" id="KW-1185">Reference proteome</keyword>
<reference evidence="1 2" key="1">
    <citation type="submission" date="2019-04" db="EMBL/GenBank/DDBJ databases">
        <title>Cohnella sp. nov., isolated from soil.</title>
        <authorList>
            <person name="Kim W."/>
        </authorList>
    </citation>
    <scope>NUCLEOTIDE SEQUENCE [LARGE SCALE GENOMIC DNA]</scope>
    <source>
        <strain evidence="1 2">CAU 1483</strain>
    </source>
</reference>
<dbReference type="AlphaFoldDB" id="A0A4U0FE62"/>
<sequence length="267" mass="30308">MGISKEILQSFMLFGDPVQLSGGQNTSIKVGNAVIKPVDNKEQTEWVSNVIYNLDPQGYRVSKPIRSIFGTFVHNGWACTQYEPGKDTMGRVKEKLLVSRLFHRDLAAVRFHDFPYHVNPWSKGHRIAWQSDKLPMDIPNVAKEIISDLLCKVSLKRQYKVQLVHGDLSGNILFDQVLSPLIIDFSPTIAPVEYAEAILVCDCIAWQGSGLSEIEMLPTDEFYKEMIIRAIIFRLAVSAIFAKGNNDQLFISQYRAFKPIIEYIKLD</sequence>
<protein>
    <recommendedName>
        <fullName evidence="3">Aminoglycoside phosphotransferase domain-containing protein</fullName>
    </recommendedName>
</protein>
<proteinExistence type="predicted"/>
<dbReference type="RefSeq" id="WP_136776983.1">
    <property type="nucleotide sequence ID" value="NZ_SUPK01000003.1"/>
</dbReference>
<organism evidence="1 2">
    <name type="scientific">Cohnella pontilimi</name>
    <dbReference type="NCBI Taxonomy" id="2564100"/>
    <lineage>
        <taxon>Bacteria</taxon>
        <taxon>Bacillati</taxon>
        <taxon>Bacillota</taxon>
        <taxon>Bacilli</taxon>
        <taxon>Bacillales</taxon>
        <taxon>Paenibacillaceae</taxon>
        <taxon>Cohnella</taxon>
    </lineage>
</organism>
<dbReference type="EMBL" id="SUPK01000003">
    <property type="protein sequence ID" value="TJY42564.1"/>
    <property type="molecule type" value="Genomic_DNA"/>
</dbReference>
<name>A0A4U0FE62_9BACL</name>
<evidence type="ECO:0000313" key="2">
    <source>
        <dbReference type="Proteomes" id="UP000309673"/>
    </source>
</evidence>